<organism evidence="1 2">
    <name type="scientific">Batillaria attramentaria</name>
    <dbReference type="NCBI Taxonomy" id="370345"/>
    <lineage>
        <taxon>Eukaryota</taxon>
        <taxon>Metazoa</taxon>
        <taxon>Spiralia</taxon>
        <taxon>Lophotrochozoa</taxon>
        <taxon>Mollusca</taxon>
        <taxon>Gastropoda</taxon>
        <taxon>Caenogastropoda</taxon>
        <taxon>Sorbeoconcha</taxon>
        <taxon>Cerithioidea</taxon>
        <taxon>Batillariidae</taxon>
        <taxon>Batillaria</taxon>
    </lineage>
</organism>
<reference evidence="1 2" key="1">
    <citation type="journal article" date="2023" name="Sci. Data">
        <title>Genome assembly of the Korean intertidal mud-creeper Batillaria attramentaria.</title>
        <authorList>
            <person name="Patra A.K."/>
            <person name="Ho P.T."/>
            <person name="Jun S."/>
            <person name="Lee S.J."/>
            <person name="Kim Y."/>
            <person name="Won Y.J."/>
        </authorList>
    </citation>
    <scope>NUCLEOTIDE SEQUENCE [LARGE SCALE GENOMIC DNA]</scope>
    <source>
        <strain evidence="1">Wonlab-2016</strain>
    </source>
</reference>
<proteinExistence type="predicted"/>
<dbReference type="EMBL" id="JACVVK020000192">
    <property type="protein sequence ID" value="KAK7485615.1"/>
    <property type="molecule type" value="Genomic_DNA"/>
</dbReference>
<keyword evidence="2" id="KW-1185">Reference proteome</keyword>
<name>A0ABD0KF65_9CAEN</name>
<evidence type="ECO:0000313" key="2">
    <source>
        <dbReference type="Proteomes" id="UP001519460"/>
    </source>
</evidence>
<dbReference type="Proteomes" id="UP001519460">
    <property type="component" value="Unassembled WGS sequence"/>
</dbReference>
<sequence length="95" mass="10800">MAALTEATLAPFLRDKQTMTGTRRYHKEACVAWCLFKLSLHSTAEMVAWTRLIREKEWGWLLSCIDRLPFRQRKFGLSFLAPEGAAGAPNSNTRA</sequence>
<evidence type="ECO:0008006" key="3">
    <source>
        <dbReference type="Google" id="ProtNLM"/>
    </source>
</evidence>
<dbReference type="AlphaFoldDB" id="A0ABD0KF65"/>
<comment type="caution">
    <text evidence="1">The sequence shown here is derived from an EMBL/GenBank/DDBJ whole genome shotgun (WGS) entry which is preliminary data.</text>
</comment>
<gene>
    <name evidence="1" type="ORF">BaRGS_00023190</name>
</gene>
<evidence type="ECO:0000313" key="1">
    <source>
        <dbReference type="EMBL" id="KAK7485615.1"/>
    </source>
</evidence>
<accession>A0ABD0KF65</accession>
<protein>
    <recommendedName>
        <fullName evidence="3">Transposase</fullName>
    </recommendedName>
</protein>